<keyword evidence="2" id="KW-0812">Transmembrane</keyword>
<feature type="region of interest" description="Disordered" evidence="1">
    <location>
        <begin position="1"/>
        <end position="35"/>
    </location>
</feature>
<feature type="transmembrane region" description="Helical" evidence="2">
    <location>
        <begin position="103"/>
        <end position="120"/>
    </location>
</feature>
<protein>
    <submittedName>
        <fullName evidence="3">Uncharacterized protein</fullName>
    </submittedName>
</protein>
<feature type="transmembrane region" description="Helical" evidence="2">
    <location>
        <begin position="41"/>
        <end position="64"/>
    </location>
</feature>
<dbReference type="OrthoDB" id="9899696at2"/>
<evidence type="ECO:0000313" key="3">
    <source>
        <dbReference type="EMBL" id="SDX60840.1"/>
    </source>
</evidence>
<feature type="compositionally biased region" description="Basic residues" evidence="1">
    <location>
        <begin position="26"/>
        <end position="35"/>
    </location>
</feature>
<evidence type="ECO:0000256" key="1">
    <source>
        <dbReference type="SAM" id="MobiDB-lite"/>
    </source>
</evidence>
<dbReference type="EMBL" id="FNMZ01000007">
    <property type="protein sequence ID" value="SDX60840.1"/>
    <property type="molecule type" value="Genomic_DNA"/>
</dbReference>
<dbReference type="AlphaFoldDB" id="A0A1H3D3E6"/>
<dbReference type="Proteomes" id="UP000199118">
    <property type="component" value="Unassembled WGS sequence"/>
</dbReference>
<keyword evidence="2" id="KW-0472">Membrane</keyword>
<evidence type="ECO:0000313" key="4">
    <source>
        <dbReference type="Proteomes" id="UP000199118"/>
    </source>
</evidence>
<evidence type="ECO:0000256" key="2">
    <source>
        <dbReference type="SAM" id="Phobius"/>
    </source>
</evidence>
<keyword evidence="2" id="KW-1133">Transmembrane helix</keyword>
<feature type="transmembrane region" description="Helical" evidence="2">
    <location>
        <begin position="132"/>
        <end position="153"/>
    </location>
</feature>
<proteinExistence type="predicted"/>
<keyword evidence="4" id="KW-1185">Reference proteome</keyword>
<organism evidence="3 4">
    <name type="scientific">Albimonas donghaensis</name>
    <dbReference type="NCBI Taxonomy" id="356660"/>
    <lineage>
        <taxon>Bacteria</taxon>
        <taxon>Pseudomonadati</taxon>
        <taxon>Pseudomonadota</taxon>
        <taxon>Alphaproteobacteria</taxon>
        <taxon>Rhodobacterales</taxon>
        <taxon>Paracoccaceae</taxon>
        <taxon>Albimonas</taxon>
    </lineage>
</organism>
<gene>
    <name evidence="3" type="ORF">SAMN05444336_10786</name>
</gene>
<accession>A0A1H3D3E6</accession>
<feature type="compositionally biased region" description="Basic and acidic residues" evidence="1">
    <location>
        <begin position="1"/>
        <end position="10"/>
    </location>
</feature>
<name>A0A1H3D3E6_9RHOB</name>
<sequence length="156" mass="17356">MNDDRSEAEGGGRQVARIAQRPSTRDKRRNRRRKSKYRKKLVSLPHFLVALMFLLGVGFVLALAKGAASSGDLTVQSIDTQRLSDLNLPGVAPSQARRPLGTLQFLVWGYLFGTPLLFALQRAFYWRSMMIGAQYFSITALAVWLVLVCVVAVTSI</sequence>
<reference evidence="3 4" key="1">
    <citation type="submission" date="2016-10" db="EMBL/GenBank/DDBJ databases">
        <authorList>
            <person name="de Groot N.N."/>
        </authorList>
    </citation>
    <scope>NUCLEOTIDE SEQUENCE [LARGE SCALE GENOMIC DNA]</scope>
    <source>
        <strain evidence="3 4">DSM 17890</strain>
    </source>
</reference>
<dbReference type="RefSeq" id="WP_092683879.1">
    <property type="nucleotide sequence ID" value="NZ_FNMZ01000007.1"/>
</dbReference>